<proteinExistence type="predicted"/>
<keyword evidence="2" id="KW-1185">Reference proteome</keyword>
<dbReference type="Gene3D" id="3.10.10.10">
    <property type="entry name" value="HIV Type 1 Reverse Transcriptase, subunit A, domain 1"/>
    <property type="match status" value="1"/>
</dbReference>
<accession>A0AAV2LU07</accession>
<dbReference type="PANTHER" id="PTHR37984">
    <property type="entry name" value="PROTEIN CBG26694"/>
    <property type="match status" value="1"/>
</dbReference>
<protein>
    <submittedName>
        <fullName evidence="1">Uncharacterized protein</fullName>
    </submittedName>
</protein>
<gene>
    <name evidence="1" type="ORF">KC01_LOCUS31852</name>
</gene>
<organism evidence="1 2">
    <name type="scientific">Knipowitschia caucasica</name>
    <name type="common">Caucasian dwarf goby</name>
    <name type="synonym">Pomatoschistus caucasicus</name>
    <dbReference type="NCBI Taxonomy" id="637954"/>
    <lineage>
        <taxon>Eukaryota</taxon>
        <taxon>Metazoa</taxon>
        <taxon>Chordata</taxon>
        <taxon>Craniata</taxon>
        <taxon>Vertebrata</taxon>
        <taxon>Euteleostomi</taxon>
        <taxon>Actinopterygii</taxon>
        <taxon>Neopterygii</taxon>
        <taxon>Teleostei</taxon>
        <taxon>Neoteleostei</taxon>
        <taxon>Acanthomorphata</taxon>
        <taxon>Gobiaria</taxon>
        <taxon>Gobiiformes</taxon>
        <taxon>Gobioidei</taxon>
        <taxon>Gobiidae</taxon>
        <taxon>Gobiinae</taxon>
        <taxon>Knipowitschia</taxon>
    </lineage>
</organism>
<dbReference type="PANTHER" id="PTHR37984:SF5">
    <property type="entry name" value="PROTEIN NYNRIN-LIKE"/>
    <property type="match status" value="1"/>
</dbReference>
<dbReference type="SUPFAM" id="SSF56672">
    <property type="entry name" value="DNA/RNA polymerases"/>
    <property type="match status" value="1"/>
</dbReference>
<sequence length="221" mass="25436">MHGDRWIPIRVLNTSSKPITLRRNTKMAEVSACIAVEDLDEDTEAVETVGVNNQAVSCEHFGLQETLTMLGLENLDIDSCEVSPYWKGQLMELVRKYEDVFSKSKLDCGSAKDIVHRIHLSDTRPFRLPYRRVPPGQYHKLREVLSEMEELEIIRKSKSEWASPLVLVWKKEWRLENLCGLSLAQCAYGQRRSSVATPSRLSGSPWRKCYLQCDGSYFWLL</sequence>
<dbReference type="AlphaFoldDB" id="A0AAV2LU07"/>
<reference evidence="1 2" key="1">
    <citation type="submission" date="2024-04" db="EMBL/GenBank/DDBJ databases">
        <authorList>
            <person name="Waldvogel A.-M."/>
            <person name="Schoenle A."/>
        </authorList>
    </citation>
    <scope>NUCLEOTIDE SEQUENCE [LARGE SCALE GENOMIC DNA]</scope>
</reference>
<evidence type="ECO:0000313" key="2">
    <source>
        <dbReference type="Proteomes" id="UP001497482"/>
    </source>
</evidence>
<name>A0AAV2LU07_KNICA</name>
<dbReference type="InterPro" id="IPR050951">
    <property type="entry name" value="Retrovirus_Pol_polyprotein"/>
</dbReference>
<dbReference type="InterPro" id="IPR043502">
    <property type="entry name" value="DNA/RNA_pol_sf"/>
</dbReference>
<dbReference type="Proteomes" id="UP001497482">
    <property type="component" value="Chromosome 4"/>
</dbReference>
<evidence type="ECO:0000313" key="1">
    <source>
        <dbReference type="EMBL" id="CAL1604316.1"/>
    </source>
</evidence>
<dbReference type="EMBL" id="OZ035826">
    <property type="protein sequence ID" value="CAL1604316.1"/>
    <property type="molecule type" value="Genomic_DNA"/>
</dbReference>